<dbReference type="Gene3D" id="2.170.130.10">
    <property type="entry name" value="TonB-dependent receptor, plug domain"/>
    <property type="match status" value="1"/>
</dbReference>
<evidence type="ECO:0000313" key="2">
    <source>
        <dbReference type="EMBL" id="SVB27308.1"/>
    </source>
</evidence>
<dbReference type="PANTHER" id="PTHR47234:SF3">
    <property type="entry name" value="SECRETIN_TONB SHORT N-TERMINAL DOMAIN-CONTAINING PROTEIN"/>
    <property type="match status" value="1"/>
</dbReference>
<feature type="domain" description="TonB-dependent receptor plug" evidence="1">
    <location>
        <begin position="44"/>
        <end position="168"/>
    </location>
</feature>
<feature type="non-terminal residue" evidence="2">
    <location>
        <position position="594"/>
    </location>
</feature>
<name>A0A382CM65_9ZZZZ</name>
<dbReference type="SUPFAM" id="SSF56935">
    <property type="entry name" value="Porins"/>
    <property type="match status" value="1"/>
</dbReference>
<gene>
    <name evidence="2" type="ORF">METZ01_LOCUS180162</name>
</gene>
<dbReference type="EMBL" id="UINC01035228">
    <property type="protein sequence ID" value="SVB27308.1"/>
    <property type="molecule type" value="Genomic_DNA"/>
</dbReference>
<reference evidence="2" key="1">
    <citation type="submission" date="2018-05" db="EMBL/GenBank/DDBJ databases">
        <authorList>
            <person name="Lanie J.A."/>
            <person name="Ng W.-L."/>
            <person name="Kazmierczak K.M."/>
            <person name="Andrzejewski T.M."/>
            <person name="Davidsen T.M."/>
            <person name="Wayne K.J."/>
            <person name="Tettelin H."/>
            <person name="Glass J.I."/>
            <person name="Rusch D."/>
            <person name="Podicherti R."/>
            <person name="Tsui H.-C.T."/>
            <person name="Winkler M.E."/>
        </authorList>
    </citation>
    <scope>NUCLEOTIDE SEQUENCE</scope>
</reference>
<protein>
    <recommendedName>
        <fullName evidence="1">TonB-dependent receptor plug domain-containing protein</fullName>
    </recommendedName>
</protein>
<dbReference type="InterPro" id="IPR037066">
    <property type="entry name" value="Plug_dom_sf"/>
</dbReference>
<sequence length="594" mass="64157">MEYKGIRRFVFGWLACLLPIVLFAQDEDALEEVIVTGSYLFNEVDSPSPVDVITGEQLFDTPSSNLSDFFYYEVPQNFGAEATRYQDGGSGNHRSGARNTRINLRGLGSENTLVLLNGNRVVDTPNPDTSGWRNADISNLVPRIAVQRIQILHDGASATYGTDAVAGVVNFVTRNDFRGFELSVDNRMYEEDLSLKDYTIGGLFGAGNDTTSVIAAFEFHDEDPIVPQMITGIPIPTGALGAEFRGTDQDASPNSRGVNTFYPAKATSTPYASGATNWEYGKGSRPDPLCGDPDGIIGLTGLPATGLDPVLAGFVKSGRGGKTCYEYNNYPSGDSARYDNTYERQRVNVFAAVTHDLGSDLTISGEFSAARESQARNVGYTNANSSQWNGNFLDTMIPATNPGMMYNAVLDPGQKIWTNPALVKVERSIPYLQTKDTLYQAENFRIGGQIEGALNDRWSFRVSGSWSESKQLSEMPDGKAQFRRNALLGLGGPDCDATTGAPGVDNCQWYNPFMSQVLPNPVVDHDGDSATAKVDISNSQELLDWLVGVRQIDGGAKFSTVDALVTGEIGELGGGPAGIAIGFGHRIDDLDVDL</sequence>
<dbReference type="InterPro" id="IPR012910">
    <property type="entry name" value="Plug_dom"/>
</dbReference>
<accession>A0A382CM65</accession>
<proteinExistence type="predicted"/>
<dbReference type="PANTHER" id="PTHR47234">
    <property type="match status" value="1"/>
</dbReference>
<evidence type="ECO:0000259" key="1">
    <source>
        <dbReference type="Pfam" id="PF07715"/>
    </source>
</evidence>
<dbReference type="AlphaFoldDB" id="A0A382CM65"/>
<dbReference type="Pfam" id="PF07715">
    <property type="entry name" value="Plug"/>
    <property type="match status" value="1"/>
</dbReference>
<organism evidence="2">
    <name type="scientific">marine metagenome</name>
    <dbReference type="NCBI Taxonomy" id="408172"/>
    <lineage>
        <taxon>unclassified sequences</taxon>
        <taxon>metagenomes</taxon>
        <taxon>ecological metagenomes</taxon>
    </lineage>
</organism>